<dbReference type="InterPro" id="IPR002347">
    <property type="entry name" value="SDR_fam"/>
</dbReference>
<dbReference type="AlphaFoldDB" id="Q1Q817"/>
<comment type="similarity">
    <text evidence="1">Belongs to the short-chain dehydrogenases/reductases (SDR) family.</text>
</comment>
<dbReference type="KEGG" id="pcr:Pcryo_2409"/>
<reference evidence="2" key="1">
    <citation type="submission" date="2006-03" db="EMBL/GenBank/DDBJ databases">
        <title>Complete sequence of chromosome of Psychrobacter cryohalolentis K5.</title>
        <authorList>
            <consortium name="US DOE Joint Genome Institute"/>
            <person name="Copeland A."/>
            <person name="Lucas S."/>
            <person name="Lapidus A."/>
            <person name="Barry K."/>
            <person name="Detter J.C."/>
            <person name="Glavina del Rio T."/>
            <person name="Hammon N."/>
            <person name="Israni S."/>
            <person name="Dalin E."/>
            <person name="Tice H."/>
            <person name="Pitluck S."/>
            <person name="Brettin T."/>
            <person name="Bruce D."/>
            <person name="Han C."/>
            <person name="Tapia R."/>
            <person name="Sims D.R."/>
            <person name="Gilna P."/>
            <person name="Schmutz J."/>
            <person name="Larimer F."/>
            <person name="Land M."/>
            <person name="Hauser L."/>
            <person name="Kyrpides N."/>
            <person name="Kim E."/>
            <person name="Richardson P."/>
        </authorList>
    </citation>
    <scope>NUCLEOTIDE SEQUENCE</scope>
    <source>
        <strain evidence="2">K5</strain>
    </source>
</reference>
<dbReference type="PANTHER" id="PTHR43975">
    <property type="entry name" value="ZGC:101858"/>
    <property type="match status" value="1"/>
</dbReference>
<dbReference type="eggNOG" id="COG1028">
    <property type="taxonomic scope" value="Bacteria"/>
</dbReference>
<organism evidence="2 3">
    <name type="scientific">Psychrobacter cryohalolentis (strain ATCC BAA-1226 / DSM 17306 / VKM B-2378 / K5)</name>
    <dbReference type="NCBI Taxonomy" id="335284"/>
    <lineage>
        <taxon>Bacteria</taxon>
        <taxon>Pseudomonadati</taxon>
        <taxon>Pseudomonadota</taxon>
        <taxon>Gammaproteobacteria</taxon>
        <taxon>Moraxellales</taxon>
        <taxon>Moraxellaceae</taxon>
        <taxon>Psychrobacter</taxon>
    </lineage>
</organism>
<dbReference type="Gene3D" id="3.40.50.720">
    <property type="entry name" value="NAD(P)-binding Rossmann-like Domain"/>
    <property type="match status" value="1"/>
</dbReference>
<proteinExistence type="inferred from homology"/>
<gene>
    <name evidence="2" type="ordered locus">Pcryo_2409</name>
</gene>
<dbReference type="PRINTS" id="PR00081">
    <property type="entry name" value="GDHRDH"/>
</dbReference>
<evidence type="ECO:0000313" key="2">
    <source>
        <dbReference type="EMBL" id="ABE76186.1"/>
    </source>
</evidence>
<evidence type="ECO:0000256" key="1">
    <source>
        <dbReference type="ARBA" id="ARBA00006484"/>
    </source>
</evidence>
<dbReference type="HOGENOM" id="CLU_010194_1_2_6"/>
<name>Q1Q817_PSYCK</name>
<dbReference type="Proteomes" id="UP000002425">
    <property type="component" value="Chromosome"/>
</dbReference>
<dbReference type="SUPFAM" id="SSF51735">
    <property type="entry name" value="NAD(P)-binding Rossmann-fold domains"/>
    <property type="match status" value="1"/>
</dbReference>
<dbReference type="EMBL" id="CP000323">
    <property type="protein sequence ID" value="ABE76186.1"/>
    <property type="molecule type" value="Genomic_DNA"/>
</dbReference>
<dbReference type="STRING" id="335284.Pcryo_2409"/>
<protein>
    <submittedName>
        <fullName evidence="2">Short-chain dehydrogenase/reductase SDR</fullName>
    </submittedName>
</protein>
<dbReference type="RefSeq" id="WP_011514714.1">
    <property type="nucleotide sequence ID" value="NC_007969.1"/>
</dbReference>
<dbReference type="PANTHER" id="PTHR43975:SF2">
    <property type="entry name" value="EG:BACR7A4.14 PROTEIN-RELATED"/>
    <property type="match status" value="1"/>
</dbReference>
<dbReference type="InterPro" id="IPR036291">
    <property type="entry name" value="NAD(P)-bd_dom_sf"/>
</dbReference>
<dbReference type="FunFam" id="3.40.50.720:FF:000084">
    <property type="entry name" value="Short-chain dehydrogenase reductase"/>
    <property type="match status" value="1"/>
</dbReference>
<keyword evidence="3" id="KW-1185">Reference proteome</keyword>
<accession>Q1Q817</accession>
<sequence>MKRFKEKTVVVTGADSHIGRATAIRFANEGANVILVGRSTDTLNQITEGFPQDRTWIHTDNFLTIACDIGVESQVQEMIKRVIDKFESIDILVNNAAQTTQGRNSGLSTEQKSPAVDDYLSETLYVCQTAMPYLIQSKGSIINVPSFAACSSDQSAATYDAATSGITDLTRTLASAHSADGVRVNAVNPSVTQSDISDAIQNTDIQNTDITDLQANIDESSDNSPLGRCATPNDIAAVITFLASDDAAMITGTNLPVDGGVSTSNRQLPL</sequence>
<evidence type="ECO:0000313" key="3">
    <source>
        <dbReference type="Proteomes" id="UP000002425"/>
    </source>
</evidence>
<dbReference type="PRINTS" id="PR00080">
    <property type="entry name" value="SDRFAMILY"/>
</dbReference>
<dbReference type="Pfam" id="PF13561">
    <property type="entry name" value="adh_short_C2"/>
    <property type="match status" value="1"/>
</dbReference>